<dbReference type="STRING" id="436010.A0A166V631"/>
<dbReference type="OrthoDB" id="550575at2759"/>
<dbReference type="GO" id="GO:0031146">
    <property type="term" value="P:SCF-dependent proteasomal ubiquitin-dependent protein catabolic process"/>
    <property type="evidence" value="ECO:0007669"/>
    <property type="project" value="TreeGrafter"/>
</dbReference>
<evidence type="ECO:0000313" key="3">
    <source>
        <dbReference type="Proteomes" id="UP000076532"/>
    </source>
</evidence>
<gene>
    <name evidence="2" type="ORF">FIBSPDRAFT_723142</name>
</gene>
<dbReference type="AlphaFoldDB" id="A0A166V631"/>
<protein>
    <submittedName>
        <fullName evidence="2">RNI-like protein</fullName>
    </submittedName>
</protein>
<dbReference type="EMBL" id="KV417486">
    <property type="protein sequence ID" value="KZP32382.1"/>
    <property type="molecule type" value="Genomic_DNA"/>
</dbReference>
<keyword evidence="3" id="KW-1185">Reference proteome</keyword>
<dbReference type="Proteomes" id="UP000076532">
    <property type="component" value="Unassembled WGS sequence"/>
</dbReference>
<dbReference type="GO" id="GO:0019005">
    <property type="term" value="C:SCF ubiquitin ligase complex"/>
    <property type="evidence" value="ECO:0007669"/>
    <property type="project" value="TreeGrafter"/>
</dbReference>
<sequence length="516" mass="56511">MPPKGRPRKKRRTVESDEEIEAAEHDTSSGLTPSTRHLPPDSSSIPTLSVIATRIFAVNFRKLLGANRHLVEKNLQRLPDVVIPKVFAMLSVSCPGLLHAKFIEKHFIRGPIVILTDQLPGVKEPTISMLAQLSSGSTIRHLELCGFDYPDVLFESALKNMSSLRVLNLRNCSNVGVKTMSAIANRCRQITVLNLNYTAVTPASLAPVLLSCTHIEVLKLAGISNWTDATFAKFLGGIEHRPNLQLAELRTLKLRQTSLSDPSIRALVALCPGLQRLDIASTLVLHPLWLTVAPTPPPLQKLSLTSNCVSNSDILDLIPHFPQLRILHLGALGQRQHQSSRVAMGQSSALTFTNETLIRLTDILEKFAHLESVSLVANAKLCLTERRDGAMAMADFIARVGRKCKSLNFAGITSLRSTELSGLVAETAEQGPPRLRHLSLNYTDVDDNAAPFISSCSLLETLEVAGTKFTSNLRSSKKLGAGLFPIIDACGKVEVLDVTGCRGVRVVDRRRFFEVR</sequence>
<proteinExistence type="predicted"/>
<dbReference type="PANTHER" id="PTHR13318:SF95">
    <property type="entry name" value="F-BOX PROTEIN YLR352W"/>
    <property type="match status" value="1"/>
</dbReference>
<feature type="region of interest" description="Disordered" evidence="1">
    <location>
        <begin position="1"/>
        <end position="43"/>
    </location>
</feature>
<evidence type="ECO:0000313" key="2">
    <source>
        <dbReference type="EMBL" id="KZP32382.1"/>
    </source>
</evidence>
<dbReference type="Gene3D" id="3.80.10.10">
    <property type="entry name" value="Ribonuclease Inhibitor"/>
    <property type="match status" value="2"/>
</dbReference>
<dbReference type="SUPFAM" id="SSF52047">
    <property type="entry name" value="RNI-like"/>
    <property type="match status" value="1"/>
</dbReference>
<organism evidence="2 3">
    <name type="scientific">Athelia psychrophila</name>
    <dbReference type="NCBI Taxonomy" id="1759441"/>
    <lineage>
        <taxon>Eukaryota</taxon>
        <taxon>Fungi</taxon>
        <taxon>Dikarya</taxon>
        <taxon>Basidiomycota</taxon>
        <taxon>Agaricomycotina</taxon>
        <taxon>Agaricomycetes</taxon>
        <taxon>Agaricomycetidae</taxon>
        <taxon>Atheliales</taxon>
        <taxon>Atheliaceae</taxon>
        <taxon>Athelia</taxon>
    </lineage>
</organism>
<dbReference type="PANTHER" id="PTHR13318">
    <property type="entry name" value="PARTNER OF PAIRED, ISOFORM B-RELATED"/>
    <property type="match status" value="1"/>
</dbReference>
<name>A0A166V631_9AGAM</name>
<feature type="compositionally biased region" description="Polar residues" evidence="1">
    <location>
        <begin position="28"/>
        <end position="43"/>
    </location>
</feature>
<accession>A0A166V631</accession>
<reference evidence="2 3" key="1">
    <citation type="journal article" date="2016" name="Mol. Biol. Evol.">
        <title>Comparative Genomics of Early-Diverging Mushroom-Forming Fungi Provides Insights into the Origins of Lignocellulose Decay Capabilities.</title>
        <authorList>
            <person name="Nagy L.G."/>
            <person name="Riley R."/>
            <person name="Tritt A."/>
            <person name="Adam C."/>
            <person name="Daum C."/>
            <person name="Floudas D."/>
            <person name="Sun H."/>
            <person name="Yadav J.S."/>
            <person name="Pangilinan J."/>
            <person name="Larsson K.H."/>
            <person name="Matsuura K."/>
            <person name="Barry K."/>
            <person name="Labutti K."/>
            <person name="Kuo R."/>
            <person name="Ohm R.A."/>
            <person name="Bhattacharya S.S."/>
            <person name="Shirouzu T."/>
            <person name="Yoshinaga Y."/>
            <person name="Martin F.M."/>
            <person name="Grigoriev I.V."/>
            <person name="Hibbett D.S."/>
        </authorList>
    </citation>
    <scope>NUCLEOTIDE SEQUENCE [LARGE SCALE GENOMIC DNA]</scope>
    <source>
        <strain evidence="2 3">CBS 109695</strain>
    </source>
</reference>
<evidence type="ECO:0000256" key="1">
    <source>
        <dbReference type="SAM" id="MobiDB-lite"/>
    </source>
</evidence>
<feature type="compositionally biased region" description="Basic residues" evidence="1">
    <location>
        <begin position="1"/>
        <end position="12"/>
    </location>
</feature>
<dbReference type="InterPro" id="IPR032675">
    <property type="entry name" value="LRR_dom_sf"/>
</dbReference>